<dbReference type="CDD" id="cd02440">
    <property type="entry name" value="AdoMet_MTases"/>
    <property type="match status" value="1"/>
</dbReference>
<dbReference type="GO" id="GO:0032259">
    <property type="term" value="P:methylation"/>
    <property type="evidence" value="ECO:0007669"/>
    <property type="project" value="UniProtKB-KW"/>
</dbReference>
<evidence type="ECO:0000313" key="10">
    <source>
        <dbReference type="EMBL" id="QCW84583.1"/>
    </source>
</evidence>
<dbReference type="EMBL" id="CP035467">
    <property type="protein sequence ID" value="QCW84583.1"/>
    <property type="molecule type" value="Genomic_DNA"/>
</dbReference>
<evidence type="ECO:0000259" key="9">
    <source>
        <dbReference type="Pfam" id="PF12161"/>
    </source>
</evidence>
<dbReference type="GO" id="GO:0008170">
    <property type="term" value="F:N-methyltransferase activity"/>
    <property type="evidence" value="ECO:0007669"/>
    <property type="project" value="InterPro"/>
</dbReference>
<evidence type="ECO:0000256" key="1">
    <source>
        <dbReference type="ARBA" id="ARBA00006594"/>
    </source>
</evidence>
<protein>
    <recommendedName>
        <fullName evidence="2">site-specific DNA-methyltransferase (adenine-specific)</fullName>
        <ecNumber evidence="2">2.1.1.72</ecNumber>
    </recommendedName>
</protein>
<name>A0A4P9UVC3_METBY</name>
<comment type="catalytic activity">
    <reaction evidence="7">
        <text>a 2'-deoxyadenosine in DNA + S-adenosyl-L-methionine = an N(6)-methyl-2'-deoxyadenosine in DNA + S-adenosyl-L-homocysteine + H(+)</text>
        <dbReference type="Rhea" id="RHEA:15197"/>
        <dbReference type="Rhea" id="RHEA-COMP:12418"/>
        <dbReference type="Rhea" id="RHEA-COMP:12419"/>
        <dbReference type="ChEBI" id="CHEBI:15378"/>
        <dbReference type="ChEBI" id="CHEBI:57856"/>
        <dbReference type="ChEBI" id="CHEBI:59789"/>
        <dbReference type="ChEBI" id="CHEBI:90615"/>
        <dbReference type="ChEBI" id="CHEBI:90616"/>
        <dbReference type="EC" id="2.1.1.72"/>
    </reaction>
</comment>
<dbReference type="STRING" id="675511.GCA_000341735_03063"/>
<evidence type="ECO:0000256" key="2">
    <source>
        <dbReference type="ARBA" id="ARBA00011900"/>
    </source>
</evidence>
<dbReference type="Proteomes" id="UP000305881">
    <property type="component" value="Chromosome"/>
</dbReference>
<evidence type="ECO:0000256" key="4">
    <source>
        <dbReference type="ARBA" id="ARBA00022679"/>
    </source>
</evidence>
<evidence type="ECO:0000256" key="5">
    <source>
        <dbReference type="ARBA" id="ARBA00022691"/>
    </source>
</evidence>
<keyword evidence="4" id="KW-0808">Transferase</keyword>
<dbReference type="PRINTS" id="PR00507">
    <property type="entry name" value="N12N6MTFRASE"/>
</dbReference>
<evidence type="ECO:0000259" key="8">
    <source>
        <dbReference type="Pfam" id="PF02384"/>
    </source>
</evidence>
<accession>A0A4P9UVC3</accession>
<keyword evidence="5" id="KW-0949">S-adenosyl-L-methionine</keyword>
<dbReference type="Pfam" id="PF02384">
    <property type="entry name" value="N6_Mtase"/>
    <property type="match status" value="1"/>
</dbReference>
<dbReference type="InterPro" id="IPR052916">
    <property type="entry name" value="Type-I_RE_MTase_Subunit"/>
</dbReference>
<dbReference type="PANTHER" id="PTHR42998">
    <property type="entry name" value="TYPE I RESTRICTION ENZYME HINDVIIP M PROTEIN-RELATED"/>
    <property type="match status" value="1"/>
</dbReference>
<dbReference type="GO" id="GO:0009007">
    <property type="term" value="F:site-specific DNA-methyltransferase (adenine-specific) activity"/>
    <property type="evidence" value="ECO:0007669"/>
    <property type="project" value="UniProtKB-EC"/>
</dbReference>
<evidence type="ECO:0000256" key="3">
    <source>
        <dbReference type="ARBA" id="ARBA00022603"/>
    </source>
</evidence>
<evidence type="ECO:0000313" key="11">
    <source>
        <dbReference type="Proteomes" id="UP000305881"/>
    </source>
</evidence>
<reference evidence="11" key="1">
    <citation type="journal article" date="2019" name="J. Bacteriol.">
        <title>A Mutagenic Screen Identifies a TonB-Dependent Receptor Required for the Lanthanide Metal Switch in the Type I Methanotroph 'Methylotuvimicrobium buryatense' 5GB1C.</title>
        <authorList>
            <person name="Groom J.D."/>
            <person name="Ford S.M."/>
            <person name="Pesesky M.W."/>
            <person name="Lidstrom M.E."/>
        </authorList>
    </citation>
    <scope>NUCLEOTIDE SEQUENCE [LARGE SCALE GENOMIC DNA]</scope>
    <source>
        <strain evidence="11">5GB1C</strain>
    </source>
</reference>
<dbReference type="Pfam" id="PF12161">
    <property type="entry name" value="HsdM_N"/>
    <property type="match status" value="1"/>
</dbReference>
<dbReference type="EC" id="2.1.1.72" evidence="2"/>
<evidence type="ECO:0000256" key="7">
    <source>
        <dbReference type="ARBA" id="ARBA00047942"/>
    </source>
</evidence>
<evidence type="ECO:0000256" key="6">
    <source>
        <dbReference type="ARBA" id="ARBA00022747"/>
    </source>
</evidence>
<dbReference type="PANTHER" id="PTHR42998:SF1">
    <property type="entry name" value="TYPE I RESTRICTION ENZYME HINDI METHYLASE SUBUNIT"/>
    <property type="match status" value="1"/>
</dbReference>
<gene>
    <name evidence="10" type="ORF">EQU24_21820</name>
</gene>
<dbReference type="RefSeq" id="WP_017841534.1">
    <property type="nucleotide sequence ID" value="NZ_CP035467.1"/>
</dbReference>
<dbReference type="AlphaFoldDB" id="A0A4P9UVC3"/>
<comment type="similarity">
    <text evidence="1">Belongs to the N(4)/N(6)-methyltransferase family.</text>
</comment>
<dbReference type="Gene3D" id="1.20.1260.30">
    <property type="match status" value="1"/>
</dbReference>
<feature type="domain" description="N6 adenine-specific DNA methyltransferase N-terminal" evidence="9">
    <location>
        <begin position="9"/>
        <end position="141"/>
    </location>
</feature>
<dbReference type="InterPro" id="IPR029063">
    <property type="entry name" value="SAM-dependent_MTases_sf"/>
</dbReference>
<dbReference type="GO" id="GO:0003677">
    <property type="term" value="F:DNA binding"/>
    <property type="evidence" value="ECO:0007669"/>
    <property type="project" value="InterPro"/>
</dbReference>
<dbReference type="SUPFAM" id="SSF53335">
    <property type="entry name" value="S-adenosyl-L-methionine-dependent methyltransferases"/>
    <property type="match status" value="2"/>
</dbReference>
<proteinExistence type="inferred from homology"/>
<organism evidence="10 11">
    <name type="scientific">Methylotuvimicrobium buryatense</name>
    <name type="common">Methylomicrobium buryatense</name>
    <dbReference type="NCBI Taxonomy" id="95641"/>
    <lineage>
        <taxon>Bacteria</taxon>
        <taxon>Pseudomonadati</taxon>
        <taxon>Pseudomonadota</taxon>
        <taxon>Gammaproteobacteria</taxon>
        <taxon>Methylococcales</taxon>
        <taxon>Methylococcaceae</taxon>
        <taxon>Methylotuvimicrobium</taxon>
    </lineage>
</organism>
<dbReference type="GO" id="GO:0009307">
    <property type="term" value="P:DNA restriction-modification system"/>
    <property type="evidence" value="ECO:0007669"/>
    <property type="project" value="UniProtKB-KW"/>
</dbReference>
<keyword evidence="11" id="KW-1185">Reference proteome</keyword>
<feature type="domain" description="DNA methylase adenine-specific" evidence="8">
    <location>
        <begin position="151"/>
        <end position="431"/>
    </location>
</feature>
<dbReference type="InterPro" id="IPR022749">
    <property type="entry name" value="D12N6_MeTrfase_N"/>
</dbReference>
<dbReference type="InterPro" id="IPR038333">
    <property type="entry name" value="T1MK-like_N_sf"/>
</dbReference>
<dbReference type="Gene3D" id="3.40.50.150">
    <property type="entry name" value="Vaccinia Virus protein VP39"/>
    <property type="match status" value="1"/>
</dbReference>
<keyword evidence="6" id="KW-0680">Restriction system</keyword>
<dbReference type="KEGG" id="mbur:EQU24_21820"/>
<dbReference type="OrthoDB" id="9784823at2"/>
<keyword evidence="3 10" id="KW-0489">Methyltransferase</keyword>
<sequence>MNQQQIKQLETELWASADNLRANSKLTAAEYKDPVLGLILLRYAQNRYEQAKVAIEVAMPETPRGKLKPTKEHFLAAGAMLVPEQSQYDYLANLPEGVGICEALNTAMRLIEEEYPDLAGILPKNYQELDPDLLRELIRVFNKDSVKNLSGDVFGRIYEYFLMKFSMSGAGAQEGGEFFTPPSLVQLIVNLIQPDHGIIHDPACGSGGMFVQTGHFIEEHGGKSVNETIKCYGTELKSNNAKLAKMNLAIHGIEGKVIESNSFYSDPHDLIGQCDFVMANPPFNVNKVDKDKDYVKTDPRLFKEVGIPKADNGNYLWIQYFYHYLNATGRAGFVMASSATDAGNTEKAIRQKLITTGAVDCIVSVGNNFFYTRSLPCHVWFLDRGKREKNRDKILMIDARNTFRKVTTTINDYSPGQLLTFAAIMNAYRGDSDAISNAVMQLQAQAIEQAADLIEAVNELRQQCAGIMFNNTALNFKAAQLELAQCVILAKDADYAACHALLQTFENPVPRLAALLESYKTQLDTDKKALDKKDSTGKKRLDEQGKLLRELNAAINAYQNRYCKSQVGEPLHDYKQALKDWHHLTQYFPDDRYADIEGLCKIVDLAEVAENDYSLTPGRYVGYSIEVDEDFDYQKRMTEINAELFALNENTNAMMEQILRLGL</sequence>
<dbReference type="InterPro" id="IPR003356">
    <property type="entry name" value="DNA_methylase_A-5"/>
</dbReference>
<dbReference type="REBASE" id="335418">
    <property type="entry name" value="M.Mbu5GB1CORF21820P"/>
</dbReference>